<keyword evidence="1" id="KW-1133">Transmembrane helix</keyword>
<keyword evidence="3" id="KW-1185">Reference proteome</keyword>
<dbReference type="Proteomes" id="UP000740413">
    <property type="component" value="Unassembled WGS sequence"/>
</dbReference>
<sequence length="205" mass="22961">MKNWIISESLSTKTYFIASPKSIWITEQHNDANITELIETRSLGAIKSIPYASLKEIVFIDSDAIIECRYIDDKTTDVEFELERNIYSEIKSYLKSNLKGTEIKNFSLFKQIAPNLILLSAAIVISTLTYTTAISLEQGDEIRTGGRRGLIKLIITWIAELLGATGTLIAGSLIIIFFIYLVIKAIQNPKKGELLKIKTSPQLTT</sequence>
<protein>
    <recommendedName>
        <fullName evidence="4">FtsX-like permease family protein</fullName>
    </recommendedName>
</protein>
<proteinExistence type="predicted"/>
<gene>
    <name evidence="2" type="ORF">HW347_15845</name>
</gene>
<accession>A0ABS5WH48</accession>
<dbReference type="EMBL" id="JACATN010000004">
    <property type="protein sequence ID" value="MBT2162741.1"/>
    <property type="molecule type" value="Genomic_DNA"/>
</dbReference>
<keyword evidence="1" id="KW-0812">Transmembrane</keyword>
<feature type="transmembrane region" description="Helical" evidence="1">
    <location>
        <begin position="154"/>
        <end position="183"/>
    </location>
</feature>
<evidence type="ECO:0008006" key="4">
    <source>
        <dbReference type="Google" id="ProtNLM"/>
    </source>
</evidence>
<comment type="caution">
    <text evidence="2">The sequence shown here is derived from an EMBL/GenBank/DDBJ whole genome shotgun (WGS) entry which is preliminary data.</text>
</comment>
<dbReference type="RefSeq" id="WP_214612723.1">
    <property type="nucleotide sequence ID" value="NZ_JACATN010000004.1"/>
</dbReference>
<reference evidence="2 3" key="1">
    <citation type="submission" date="2020-06" db="EMBL/GenBank/DDBJ databases">
        <authorList>
            <person name="Isaeva M.P."/>
            <person name="Chernysheva N.Y."/>
        </authorList>
    </citation>
    <scope>NUCLEOTIDE SEQUENCE [LARGE SCALE GENOMIC DNA]</scope>
    <source>
        <strain evidence="2 3">KMM 6746</strain>
    </source>
</reference>
<keyword evidence="1" id="KW-0472">Membrane</keyword>
<reference evidence="3" key="2">
    <citation type="submission" date="2023-07" db="EMBL/GenBank/DDBJ databases">
        <title>Zobellia barbeyronii sp. nov., a new marine flavobacterium, isolated from green and red algae.</title>
        <authorList>
            <person name="Nedashkovskaya O.I."/>
            <person name="Otstavnykh N."/>
            <person name="Zhukova N."/>
            <person name="Guzev K."/>
            <person name="Chausova V."/>
            <person name="Tekutyeva L."/>
            <person name="Mikhailov V."/>
            <person name="Isaeva M."/>
        </authorList>
    </citation>
    <scope>NUCLEOTIDE SEQUENCE [LARGE SCALE GENOMIC DNA]</scope>
    <source>
        <strain evidence="3">KMM 6746</strain>
    </source>
</reference>
<organism evidence="2 3">
    <name type="scientific">Zobellia barbeyronii</name>
    <dbReference type="NCBI Taxonomy" id="2748009"/>
    <lineage>
        <taxon>Bacteria</taxon>
        <taxon>Pseudomonadati</taxon>
        <taxon>Bacteroidota</taxon>
        <taxon>Flavobacteriia</taxon>
        <taxon>Flavobacteriales</taxon>
        <taxon>Flavobacteriaceae</taxon>
        <taxon>Zobellia</taxon>
    </lineage>
</organism>
<feature type="transmembrane region" description="Helical" evidence="1">
    <location>
        <begin position="112"/>
        <end position="134"/>
    </location>
</feature>
<name>A0ABS5WH48_9FLAO</name>
<evidence type="ECO:0000256" key="1">
    <source>
        <dbReference type="SAM" id="Phobius"/>
    </source>
</evidence>
<evidence type="ECO:0000313" key="3">
    <source>
        <dbReference type="Proteomes" id="UP000740413"/>
    </source>
</evidence>
<evidence type="ECO:0000313" key="2">
    <source>
        <dbReference type="EMBL" id="MBT2162741.1"/>
    </source>
</evidence>